<proteinExistence type="predicted"/>
<dbReference type="EnsemblMetazoa" id="GAUT047997-RA">
    <property type="protein sequence ID" value="GAUT047997-PA"/>
    <property type="gene ID" value="GAUT047997"/>
</dbReference>
<organism evidence="1 2">
    <name type="scientific">Glossina austeni</name>
    <name type="common">Savannah tsetse fly</name>
    <dbReference type="NCBI Taxonomy" id="7395"/>
    <lineage>
        <taxon>Eukaryota</taxon>
        <taxon>Metazoa</taxon>
        <taxon>Ecdysozoa</taxon>
        <taxon>Arthropoda</taxon>
        <taxon>Hexapoda</taxon>
        <taxon>Insecta</taxon>
        <taxon>Pterygota</taxon>
        <taxon>Neoptera</taxon>
        <taxon>Endopterygota</taxon>
        <taxon>Diptera</taxon>
        <taxon>Brachycera</taxon>
        <taxon>Muscomorpha</taxon>
        <taxon>Hippoboscoidea</taxon>
        <taxon>Glossinidae</taxon>
        <taxon>Glossina</taxon>
    </lineage>
</organism>
<evidence type="ECO:0000313" key="2">
    <source>
        <dbReference type="Proteomes" id="UP000078200"/>
    </source>
</evidence>
<protein>
    <submittedName>
        <fullName evidence="1">Uncharacterized protein</fullName>
    </submittedName>
</protein>
<dbReference type="AlphaFoldDB" id="A0A1A9VUF2"/>
<keyword evidence="2" id="KW-1185">Reference proteome</keyword>
<sequence length="172" mass="19301">MDGSQTLLINLLFNLEHDYSKVIPLRDSCVSHLDEEILLPKVEREERFLYTLTNIATFTNLRRTAFGTTRAALPRGKLQFIFPEARKPSSANSNQDFPLAFANRRVTMPQYSSKCEGFKGVVERGRSTGHIFNSILARSFMAMVGDSLWLCFVGVEVRGGFGGVCRDRSTGD</sequence>
<evidence type="ECO:0000313" key="1">
    <source>
        <dbReference type="EnsemblMetazoa" id="GAUT047997-PA"/>
    </source>
</evidence>
<name>A0A1A9VUF2_GLOAU</name>
<dbReference type="VEuPathDB" id="VectorBase:GAUT047997"/>
<accession>A0A1A9VUF2</accession>
<dbReference type="Proteomes" id="UP000078200">
    <property type="component" value="Unassembled WGS sequence"/>
</dbReference>
<reference evidence="1" key="1">
    <citation type="submission" date="2020-05" db="UniProtKB">
        <authorList>
            <consortium name="EnsemblMetazoa"/>
        </authorList>
    </citation>
    <scope>IDENTIFICATION</scope>
    <source>
        <strain evidence="1">TTRI</strain>
    </source>
</reference>